<protein>
    <submittedName>
        <fullName evidence="3">UTP9</fullName>
    </submittedName>
</protein>
<dbReference type="SUPFAM" id="SSF50978">
    <property type="entry name" value="WD40 repeat-like"/>
    <property type="match status" value="1"/>
</dbReference>
<organism evidence="3 4">
    <name type="scientific">Candida oxycetoniae</name>
    <dbReference type="NCBI Taxonomy" id="497107"/>
    <lineage>
        <taxon>Eukaryota</taxon>
        <taxon>Fungi</taxon>
        <taxon>Dikarya</taxon>
        <taxon>Ascomycota</taxon>
        <taxon>Saccharomycotina</taxon>
        <taxon>Pichiomycetes</taxon>
        <taxon>Debaryomycetaceae</taxon>
        <taxon>Candida/Lodderomyces clade</taxon>
        <taxon>Candida</taxon>
    </lineage>
</organism>
<feature type="region of interest" description="Disordered" evidence="1">
    <location>
        <begin position="54"/>
        <end position="75"/>
    </location>
</feature>
<name>A0AAI9WW53_9ASCO</name>
<sequence length="513" mass="57383">MDYCIHGERIAKVVSRNEKNEIQFYELSSSGEYALTGSVFLDKPVLDFKFKSDDDNKGDTSNTKNSKKRTMNGDETILNGDAKESLLAVLLEDKSIVIISPLSNSIVRKINIDKSKNKAIAVVSYQNDTIWASTESQEYLLKISTNADNKISKFNVPKYTAICITKNSEVCFGTASTTDFRLEIGKLLKSKYSKVKEIDLPQEIKSVEPLCQHYFVILTLSQKVYILSTETEKLKQLECQEEVEKIQVLHLGEEKYIIGVMHQGLTIFASDGSCINSINMDQMTDQPIDHVFSLGNVPFISWQVENTLHFKAFSITQNETIELKNGTGKSLEPNNDSASVIDLPDVKKISGMDTIAILKGLHILLCEPSLDKNKVIQYTCSSIIDTEAIKQIISSLTHEQSEKLYTIISEEVAKNVNENHEASLWLQWILLLHGGALAHISSVSVKNLQNQLQSGLKIMPHLYAIKGKLELLQLQSQLRSNTSLGDDYISTTVENESILYANGEVDDTFALIQ</sequence>
<dbReference type="EMBL" id="JAHUZD010000140">
    <property type="protein sequence ID" value="KAI3402860.1"/>
    <property type="molecule type" value="Genomic_DNA"/>
</dbReference>
<dbReference type="RefSeq" id="XP_049178607.1">
    <property type="nucleotide sequence ID" value="XM_049325748.1"/>
</dbReference>
<evidence type="ECO:0000256" key="1">
    <source>
        <dbReference type="SAM" id="MobiDB-lite"/>
    </source>
</evidence>
<gene>
    <name evidence="3" type="ORF">KGF56_004321</name>
</gene>
<evidence type="ECO:0000313" key="3">
    <source>
        <dbReference type="EMBL" id="KAI3402860.1"/>
    </source>
</evidence>
<evidence type="ECO:0000313" key="4">
    <source>
        <dbReference type="Proteomes" id="UP001202479"/>
    </source>
</evidence>
<evidence type="ECO:0000259" key="2">
    <source>
        <dbReference type="Pfam" id="PF04003"/>
    </source>
</evidence>
<dbReference type="InterPro" id="IPR036322">
    <property type="entry name" value="WD40_repeat_dom_sf"/>
</dbReference>
<dbReference type="InterPro" id="IPR007148">
    <property type="entry name" value="SSU_processome_Utp12"/>
</dbReference>
<proteinExistence type="predicted"/>
<dbReference type="GeneID" id="73381936"/>
<reference evidence="3" key="1">
    <citation type="journal article" date="2022" name="DNA Res.">
        <title>Genome analysis of five recently described species of the CUG-Ser clade uncovers Candida theae as a new hybrid lineage with pathogenic potential in the Candida parapsilosis species complex.</title>
        <authorList>
            <person name="Mixao V."/>
            <person name="Del Olmo V."/>
            <person name="Hegedusova E."/>
            <person name="Saus E."/>
            <person name="Pryszcz L."/>
            <person name="Cillingova A."/>
            <person name="Nosek J."/>
            <person name="Gabaldon T."/>
        </authorList>
    </citation>
    <scope>NUCLEOTIDE SEQUENCE</scope>
    <source>
        <strain evidence="3">CBS 10844</strain>
    </source>
</reference>
<keyword evidence="4" id="KW-1185">Reference proteome</keyword>
<comment type="caution">
    <text evidence="3">The sequence shown here is derived from an EMBL/GenBank/DDBJ whole genome shotgun (WGS) entry which is preliminary data.</text>
</comment>
<dbReference type="AlphaFoldDB" id="A0AAI9WW53"/>
<feature type="domain" description="Small-subunit processome Utp12" evidence="2">
    <location>
        <begin position="379"/>
        <end position="473"/>
    </location>
</feature>
<accession>A0AAI9WW53</accession>
<dbReference type="Proteomes" id="UP001202479">
    <property type="component" value="Unassembled WGS sequence"/>
</dbReference>
<dbReference type="Pfam" id="PF04003">
    <property type="entry name" value="Utp12"/>
    <property type="match status" value="1"/>
</dbReference>